<comment type="caution">
    <text evidence="1">The sequence shown here is derived from an EMBL/GenBank/DDBJ whole genome shotgun (WGS) entry which is preliminary data.</text>
</comment>
<reference evidence="1 2" key="1">
    <citation type="submission" date="2020-08" db="EMBL/GenBank/DDBJ databases">
        <authorList>
            <person name="Koutsovoulos G."/>
            <person name="Danchin GJ E."/>
        </authorList>
    </citation>
    <scope>NUCLEOTIDE SEQUENCE [LARGE SCALE GENOMIC DNA]</scope>
</reference>
<dbReference type="Proteomes" id="UP000580250">
    <property type="component" value="Unassembled WGS sequence"/>
</dbReference>
<proteinExistence type="predicted"/>
<dbReference type="AlphaFoldDB" id="A0A6V7WWM0"/>
<gene>
    <name evidence="1" type="ORF">MENT_LOCUS44296</name>
</gene>
<accession>A0A6V7WWM0</accession>
<protein>
    <submittedName>
        <fullName evidence="1">Uncharacterized protein</fullName>
    </submittedName>
</protein>
<evidence type="ECO:0000313" key="2">
    <source>
        <dbReference type="Proteomes" id="UP000580250"/>
    </source>
</evidence>
<dbReference type="EMBL" id="CAJEWN010000880">
    <property type="protein sequence ID" value="CAD2191459.1"/>
    <property type="molecule type" value="Genomic_DNA"/>
</dbReference>
<organism evidence="1 2">
    <name type="scientific">Meloidogyne enterolobii</name>
    <name type="common">Root-knot nematode worm</name>
    <name type="synonym">Meloidogyne mayaguensis</name>
    <dbReference type="NCBI Taxonomy" id="390850"/>
    <lineage>
        <taxon>Eukaryota</taxon>
        <taxon>Metazoa</taxon>
        <taxon>Ecdysozoa</taxon>
        <taxon>Nematoda</taxon>
        <taxon>Chromadorea</taxon>
        <taxon>Rhabditida</taxon>
        <taxon>Tylenchina</taxon>
        <taxon>Tylenchomorpha</taxon>
        <taxon>Tylenchoidea</taxon>
        <taxon>Meloidogynidae</taxon>
        <taxon>Meloidogyninae</taxon>
        <taxon>Meloidogyne</taxon>
    </lineage>
</organism>
<sequence length="76" mass="8720">MKQLVLNQFNVDGAVDDTIADDVFFVGNSIGVQFPQIGRTRRSQLYTIWPGRNIGHVMKRKNYAWNGNSSFWAQDE</sequence>
<evidence type="ECO:0000313" key="1">
    <source>
        <dbReference type="EMBL" id="CAD2191459.1"/>
    </source>
</evidence>
<name>A0A6V7WWM0_MELEN</name>